<gene>
    <name evidence="7" type="ORF">H6A13_03180</name>
</gene>
<proteinExistence type="inferred from homology"/>
<comment type="caution">
    <text evidence="7">The sequence shown here is derived from an EMBL/GenBank/DDBJ whole genome shotgun (WGS) entry which is preliminary data.</text>
</comment>
<keyword evidence="8" id="KW-1185">Reference proteome</keyword>
<keyword evidence="5" id="KW-0812">Transmembrane</keyword>
<dbReference type="Pfam" id="PF00535">
    <property type="entry name" value="Glycos_transf_2"/>
    <property type="match status" value="1"/>
</dbReference>
<feature type="domain" description="Glycosyltransferase 2-like" evidence="6">
    <location>
        <begin position="5"/>
        <end position="176"/>
    </location>
</feature>
<sequence>MKEVTVVIPNYKGEAYLRPCVESLLAGTGLEMDVIIVDNGSRDGCVEEVRRLYPQVECVCMDQNYGFCKAVNIGIRKAETPYVFLLNNDTLVCKGAVEAMLASVKKDRRIFSVEAKMIQYQDRTKIDSAGTFYNAFGWAYARGKDRPADQYRKRGPVFSACAGAAMYRREVFEEIGLFDEEHFAYLEDVDVGYRARIAGYRNVYEPMARIIHVGSAASGSRHNEFKVRLSARNNLYLIYKNMPVLQILLNLPFLLAGFLIKYLFFLKKGLGAIYLKGLMEAPKLMKKKKKVLYQKGHLKNYLKIQMELWINIFRFFS</sequence>
<feature type="transmembrane region" description="Helical" evidence="5">
    <location>
        <begin position="247"/>
        <end position="266"/>
    </location>
</feature>
<protein>
    <submittedName>
        <fullName evidence="7">Glycosyltransferase family 2 protein</fullName>
    </submittedName>
</protein>
<name>A0A938WYP5_9CLOT</name>
<dbReference type="InterPro" id="IPR029044">
    <property type="entry name" value="Nucleotide-diphossugar_trans"/>
</dbReference>
<accession>A0A938WYP5</accession>
<keyword evidence="3" id="KW-0328">Glycosyltransferase</keyword>
<dbReference type="PANTHER" id="PTHR43179:SF12">
    <property type="entry name" value="GALACTOFURANOSYLTRANSFERASE GLFT2"/>
    <property type="match status" value="1"/>
</dbReference>
<organism evidence="7 8">
    <name type="scientific">Mordavella massiliensis</name>
    <dbReference type="NCBI Taxonomy" id="1871024"/>
    <lineage>
        <taxon>Bacteria</taxon>
        <taxon>Bacillati</taxon>
        <taxon>Bacillota</taxon>
        <taxon>Clostridia</taxon>
        <taxon>Eubacteriales</taxon>
        <taxon>Clostridiaceae</taxon>
        <taxon>Mordavella</taxon>
    </lineage>
</organism>
<evidence type="ECO:0000256" key="4">
    <source>
        <dbReference type="ARBA" id="ARBA00022679"/>
    </source>
</evidence>
<keyword evidence="5" id="KW-1133">Transmembrane helix</keyword>
<dbReference type="EMBL" id="JACJLV010000006">
    <property type="protein sequence ID" value="MBM6826111.1"/>
    <property type="molecule type" value="Genomic_DNA"/>
</dbReference>
<dbReference type="SUPFAM" id="SSF53448">
    <property type="entry name" value="Nucleotide-diphospho-sugar transferases"/>
    <property type="match status" value="1"/>
</dbReference>
<keyword evidence="4" id="KW-0808">Transferase</keyword>
<comment type="similarity">
    <text evidence="2">Belongs to the glycosyltransferase 2 family.</text>
</comment>
<evidence type="ECO:0000259" key="6">
    <source>
        <dbReference type="Pfam" id="PF00535"/>
    </source>
</evidence>
<comment type="pathway">
    <text evidence="1">Cell wall biogenesis; cell wall polysaccharide biosynthesis.</text>
</comment>
<dbReference type="Proteomes" id="UP000713880">
    <property type="component" value="Unassembled WGS sequence"/>
</dbReference>
<dbReference type="PANTHER" id="PTHR43179">
    <property type="entry name" value="RHAMNOSYLTRANSFERASE WBBL"/>
    <property type="match status" value="1"/>
</dbReference>
<evidence type="ECO:0000256" key="5">
    <source>
        <dbReference type="SAM" id="Phobius"/>
    </source>
</evidence>
<evidence type="ECO:0000313" key="8">
    <source>
        <dbReference type="Proteomes" id="UP000713880"/>
    </source>
</evidence>
<reference evidence="7" key="1">
    <citation type="submission" date="2020-08" db="EMBL/GenBank/DDBJ databases">
        <authorList>
            <person name="Cejkova D."/>
            <person name="Kubasova T."/>
            <person name="Jahodarova E."/>
            <person name="Rychlik I."/>
        </authorList>
    </citation>
    <scope>NUCLEOTIDE SEQUENCE</scope>
    <source>
        <strain evidence="7">An420c</strain>
    </source>
</reference>
<dbReference type="RefSeq" id="WP_204908172.1">
    <property type="nucleotide sequence ID" value="NZ_JACJLV010000006.1"/>
</dbReference>
<dbReference type="InterPro" id="IPR001173">
    <property type="entry name" value="Glyco_trans_2-like"/>
</dbReference>
<dbReference type="GO" id="GO:0016757">
    <property type="term" value="F:glycosyltransferase activity"/>
    <property type="evidence" value="ECO:0007669"/>
    <property type="project" value="UniProtKB-KW"/>
</dbReference>
<evidence type="ECO:0000256" key="3">
    <source>
        <dbReference type="ARBA" id="ARBA00022676"/>
    </source>
</evidence>
<dbReference type="AlphaFoldDB" id="A0A938WYP5"/>
<dbReference type="Gene3D" id="3.90.550.10">
    <property type="entry name" value="Spore Coat Polysaccharide Biosynthesis Protein SpsA, Chain A"/>
    <property type="match status" value="1"/>
</dbReference>
<reference evidence="7" key="2">
    <citation type="journal article" date="2021" name="Sci. Rep.">
        <title>The distribution of antibiotic resistance genes in chicken gut microbiota commensals.</title>
        <authorList>
            <person name="Juricova H."/>
            <person name="Matiasovicova J."/>
            <person name="Kubasova T."/>
            <person name="Cejkova D."/>
            <person name="Rychlik I."/>
        </authorList>
    </citation>
    <scope>NUCLEOTIDE SEQUENCE</scope>
    <source>
        <strain evidence="7">An420c</strain>
    </source>
</reference>
<evidence type="ECO:0000256" key="1">
    <source>
        <dbReference type="ARBA" id="ARBA00004776"/>
    </source>
</evidence>
<keyword evidence="5" id="KW-0472">Membrane</keyword>
<dbReference type="CDD" id="cd04186">
    <property type="entry name" value="GT_2_like_c"/>
    <property type="match status" value="1"/>
</dbReference>
<evidence type="ECO:0000256" key="2">
    <source>
        <dbReference type="ARBA" id="ARBA00006739"/>
    </source>
</evidence>
<evidence type="ECO:0000313" key="7">
    <source>
        <dbReference type="EMBL" id="MBM6826111.1"/>
    </source>
</evidence>